<dbReference type="OrthoDB" id="434469at2759"/>
<protein>
    <submittedName>
        <fullName evidence="3">Nramp1 protein</fullName>
    </submittedName>
</protein>
<reference evidence="3" key="1">
    <citation type="submission" date="2021-02" db="EMBL/GenBank/DDBJ databases">
        <authorList>
            <person name="Dougan E. K."/>
            <person name="Rhodes N."/>
            <person name="Thang M."/>
            <person name="Chan C."/>
        </authorList>
    </citation>
    <scope>NUCLEOTIDE SEQUENCE</scope>
</reference>
<sequence>MEEVWYLPPELELEGIDSWNIRQEPRRDSPVLGVIHSNEHFRVTDRQGDWIRVQLQDVSGWSHCKMPSFYGDLEALRPVSTGSAPFRTAALRRSRESKEQTLQKLLKTLHAQREKYEALQRSASPEVVRAAMELQRTLDNFEMLGISLDQLQAELGKDLGPDEESVRLVVELNRTASYSHSDFVNPQAESCWLSTFFQSLWHSRVFHTAFENLVKPVTAKDGTPLKALQKTWRMYEQASTSKTLVPVGELVAAWGEGYGDCSEAFGKFHQASDLQFLSDLFAFVPVPWTGSATSTGQLHELVEQLGVQSCPLLVFDLTFPELERSSMQTLAWALRPDTDLGGARLVAMGCYMEDIRHYVVFCRSLSNPAEWLFFNDLPSLAAGAPGRFAQWLDVSRACGRYGACPRMLLFENAQASLSLFQKAKQQSEEVPHRGNECKIS</sequence>
<evidence type="ECO:0000259" key="2">
    <source>
        <dbReference type="Pfam" id="PF08239"/>
    </source>
</evidence>
<evidence type="ECO:0000256" key="1">
    <source>
        <dbReference type="SAM" id="Coils"/>
    </source>
</evidence>
<dbReference type="AlphaFoldDB" id="A0A812LW83"/>
<dbReference type="Gene3D" id="2.30.30.40">
    <property type="entry name" value="SH3 Domains"/>
    <property type="match status" value="1"/>
</dbReference>
<dbReference type="InterPro" id="IPR003646">
    <property type="entry name" value="SH3-like_bac-type"/>
</dbReference>
<dbReference type="Proteomes" id="UP000604046">
    <property type="component" value="Unassembled WGS sequence"/>
</dbReference>
<evidence type="ECO:0000313" key="3">
    <source>
        <dbReference type="EMBL" id="CAE7246806.1"/>
    </source>
</evidence>
<keyword evidence="4" id="KW-1185">Reference proteome</keyword>
<evidence type="ECO:0000313" key="4">
    <source>
        <dbReference type="Proteomes" id="UP000604046"/>
    </source>
</evidence>
<gene>
    <name evidence="3" type="primary">nramp1</name>
    <name evidence="3" type="ORF">SNAT2548_LOCUS11767</name>
</gene>
<keyword evidence="1" id="KW-0175">Coiled coil</keyword>
<feature type="coiled-coil region" evidence="1">
    <location>
        <begin position="95"/>
        <end position="122"/>
    </location>
</feature>
<proteinExistence type="predicted"/>
<name>A0A812LW83_9DINO</name>
<dbReference type="Pfam" id="PF08239">
    <property type="entry name" value="SH3_3"/>
    <property type="match status" value="1"/>
</dbReference>
<feature type="domain" description="SH3b" evidence="2">
    <location>
        <begin position="20"/>
        <end position="62"/>
    </location>
</feature>
<comment type="caution">
    <text evidence="3">The sequence shown here is derived from an EMBL/GenBank/DDBJ whole genome shotgun (WGS) entry which is preliminary data.</text>
</comment>
<accession>A0A812LW83</accession>
<organism evidence="3 4">
    <name type="scientific">Symbiodinium natans</name>
    <dbReference type="NCBI Taxonomy" id="878477"/>
    <lineage>
        <taxon>Eukaryota</taxon>
        <taxon>Sar</taxon>
        <taxon>Alveolata</taxon>
        <taxon>Dinophyceae</taxon>
        <taxon>Suessiales</taxon>
        <taxon>Symbiodiniaceae</taxon>
        <taxon>Symbiodinium</taxon>
    </lineage>
</organism>
<dbReference type="EMBL" id="CAJNDS010001093">
    <property type="protein sequence ID" value="CAE7246806.1"/>
    <property type="molecule type" value="Genomic_DNA"/>
</dbReference>